<feature type="compositionally biased region" description="Polar residues" evidence="1">
    <location>
        <begin position="19"/>
        <end position="30"/>
    </location>
</feature>
<feature type="compositionally biased region" description="Basic residues" evidence="1">
    <location>
        <begin position="1"/>
        <end position="10"/>
    </location>
</feature>
<keyword evidence="3" id="KW-1185">Reference proteome</keyword>
<dbReference type="Proteomes" id="UP000186583">
    <property type="component" value="Unassembled WGS sequence"/>
</dbReference>
<reference evidence="2 3" key="1">
    <citation type="submission" date="2016-11" db="EMBL/GenBank/DDBJ databases">
        <title>Draft Genome Assembly of Colletotrichum chlorophyti a pathogen of herbaceous plants.</title>
        <authorList>
            <person name="Gan P."/>
            <person name="Narusaka M."/>
            <person name="Tsushima A."/>
            <person name="Narusaka Y."/>
            <person name="Takano Y."/>
            <person name="Shirasu K."/>
        </authorList>
    </citation>
    <scope>NUCLEOTIDE SEQUENCE [LARGE SCALE GENOMIC DNA]</scope>
    <source>
        <strain evidence="2 3">NTL11</strain>
    </source>
</reference>
<accession>A0A1Q8RVM9</accession>
<dbReference type="AlphaFoldDB" id="A0A1Q8RVM9"/>
<comment type="caution">
    <text evidence="2">The sequence shown here is derived from an EMBL/GenBank/DDBJ whole genome shotgun (WGS) entry which is preliminary data.</text>
</comment>
<protein>
    <submittedName>
        <fullName evidence="2">Uncharacterized protein</fullName>
    </submittedName>
</protein>
<evidence type="ECO:0000313" key="2">
    <source>
        <dbReference type="EMBL" id="OLN88552.1"/>
    </source>
</evidence>
<sequence>MTSSKPRKLKLGPLGPRSANINRQPGSSAPNGPLSPKKTETQNVSKRRHRPSDILIFPPRPPRPSITITRLGREAELLPSPRLARMQNHRSVALAKRPRILLSTKTFKWVKTGGDSGTWTKKRRILLKLEDRQ</sequence>
<feature type="region of interest" description="Disordered" evidence="1">
    <location>
        <begin position="1"/>
        <end position="66"/>
    </location>
</feature>
<organism evidence="2 3">
    <name type="scientific">Colletotrichum chlorophyti</name>
    <dbReference type="NCBI Taxonomy" id="708187"/>
    <lineage>
        <taxon>Eukaryota</taxon>
        <taxon>Fungi</taxon>
        <taxon>Dikarya</taxon>
        <taxon>Ascomycota</taxon>
        <taxon>Pezizomycotina</taxon>
        <taxon>Sordariomycetes</taxon>
        <taxon>Hypocreomycetidae</taxon>
        <taxon>Glomerellales</taxon>
        <taxon>Glomerellaceae</taxon>
        <taxon>Colletotrichum</taxon>
    </lineage>
</organism>
<dbReference type="OrthoDB" id="4832308at2759"/>
<gene>
    <name evidence="2" type="ORF">CCHL11_01976</name>
</gene>
<evidence type="ECO:0000313" key="3">
    <source>
        <dbReference type="Proteomes" id="UP000186583"/>
    </source>
</evidence>
<dbReference type="EMBL" id="MPGH01000087">
    <property type="protein sequence ID" value="OLN88552.1"/>
    <property type="molecule type" value="Genomic_DNA"/>
</dbReference>
<name>A0A1Q8RVM9_9PEZI</name>
<proteinExistence type="predicted"/>
<evidence type="ECO:0000256" key="1">
    <source>
        <dbReference type="SAM" id="MobiDB-lite"/>
    </source>
</evidence>